<dbReference type="RefSeq" id="WP_128121604.1">
    <property type="nucleotide sequence ID" value="NZ_CP076683.1"/>
</dbReference>
<sequence length="305" mass="33462">MSLTGNQKAFARYLADLWGRPEALGEMRGLFPVGDASEAGLLHSFRISKHQSWKPWKGRIASAVHHWWCHSLQEAFLHYSWPDSPKPNSSQCIAARLRQALAVRDQATARDACLAIFHWGGVARRPGDKSLAWVEDQYLKKTLCQSIMHAVQLLQPGSAQGLAAFDGKELLMNSAMTKVYAAADPDHIIIYDGRVGAALGLLARYSLMRSGVPSVPADLSFRWGAGQGDTTNRDPSLGAFKFRKLNAAQCQLWAGQVLLAGELLQQVMAYNPSIGSIAELEKALFMIGYNVDTDLPPLPLPRVSP</sequence>
<protein>
    <submittedName>
        <fullName evidence="1">Uncharacterized protein</fullName>
    </submittedName>
</protein>
<accession>A0ABX8IZ09</accession>
<proteinExistence type="predicted"/>
<gene>
    <name evidence="1" type="ORF">KQ248_21785</name>
</gene>
<keyword evidence="2" id="KW-1185">Reference proteome</keyword>
<dbReference type="EMBL" id="CP076683">
    <property type="protein sequence ID" value="QWV17042.1"/>
    <property type="molecule type" value="Genomic_DNA"/>
</dbReference>
<evidence type="ECO:0000313" key="1">
    <source>
        <dbReference type="EMBL" id="QWV17042.1"/>
    </source>
</evidence>
<organism evidence="1 2">
    <name type="scientific">Stutzerimonas zhaodongensis</name>
    <dbReference type="NCBI Taxonomy" id="1176257"/>
    <lineage>
        <taxon>Bacteria</taxon>
        <taxon>Pseudomonadati</taxon>
        <taxon>Pseudomonadota</taxon>
        <taxon>Gammaproteobacteria</taxon>
        <taxon>Pseudomonadales</taxon>
        <taxon>Pseudomonadaceae</taxon>
        <taxon>Stutzerimonas</taxon>
    </lineage>
</organism>
<reference evidence="1 2" key="1">
    <citation type="submission" date="2021-06" db="EMBL/GenBank/DDBJ databases">
        <title>Microbial metabolic specificity influences pelagic lipid remineralization.</title>
        <authorList>
            <person name="Behrendt L."/>
            <person name="Hunter J.E."/>
            <person name="Alcolombri U."/>
            <person name="Smriga S."/>
            <person name="Mincer T."/>
            <person name="Lowenstein D.P."/>
            <person name="Peaudecerf F.J."/>
            <person name="Fernandez V.I."/>
            <person name="Fredricks H."/>
            <person name="Almblad H."/>
            <person name="Harrison J.J."/>
            <person name="Stocker R."/>
            <person name="Van Mooy B.A.S."/>
        </authorList>
    </citation>
    <scope>NUCLEOTIDE SEQUENCE [LARGE SCALE GENOMIC DNA]</scope>
    <source>
        <strain evidence="1 2">A252</strain>
    </source>
</reference>
<name>A0ABX8IZ09_9GAMM</name>
<dbReference type="Proteomes" id="UP000683436">
    <property type="component" value="Chromosome"/>
</dbReference>
<evidence type="ECO:0000313" key="2">
    <source>
        <dbReference type="Proteomes" id="UP000683436"/>
    </source>
</evidence>